<evidence type="ECO:0000256" key="4">
    <source>
        <dbReference type="ARBA" id="ARBA00022670"/>
    </source>
</evidence>
<dbReference type="InterPro" id="IPR038765">
    <property type="entry name" value="Papain-like_cys_pep_sf"/>
</dbReference>
<dbReference type="Gene3D" id="3.90.70.10">
    <property type="entry name" value="Cysteine proteinases"/>
    <property type="match status" value="1"/>
</dbReference>
<evidence type="ECO:0000313" key="10">
    <source>
        <dbReference type="Proteomes" id="UP001470230"/>
    </source>
</evidence>
<evidence type="ECO:0000256" key="2">
    <source>
        <dbReference type="ARBA" id="ARBA00009085"/>
    </source>
</evidence>
<evidence type="ECO:0000256" key="3">
    <source>
        <dbReference type="ARBA" id="ARBA00012759"/>
    </source>
</evidence>
<evidence type="ECO:0000256" key="6">
    <source>
        <dbReference type="ARBA" id="ARBA00022801"/>
    </source>
</evidence>
<comment type="catalytic activity">
    <reaction evidence="1">
        <text>Thiol-dependent hydrolysis of ester, thioester, amide, peptide and isopeptide bonds formed by the C-terminal Gly of ubiquitin (a 76-residue protein attached to proteins as an intracellular targeting signal).</text>
        <dbReference type="EC" id="3.4.19.12"/>
    </reaction>
</comment>
<keyword evidence="4" id="KW-0645">Protease</keyword>
<reference evidence="9 10" key="1">
    <citation type="submission" date="2024-04" db="EMBL/GenBank/DDBJ databases">
        <title>Tritrichomonas musculus Genome.</title>
        <authorList>
            <person name="Alves-Ferreira E."/>
            <person name="Grigg M."/>
            <person name="Lorenzi H."/>
            <person name="Galac M."/>
        </authorList>
    </citation>
    <scope>NUCLEOTIDE SEQUENCE [LARGE SCALE GENOMIC DNA]</scope>
    <source>
        <strain evidence="9 10">EAF2021</strain>
    </source>
</reference>
<organism evidence="9 10">
    <name type="scientific">Tritrichomonas musculus</name>
    <dbReference type="NCBI Taxonomy" id="1915356"/>
    <lineage>
        <taxon>Eukaryota</taxon>
        <taxon>Metamonada</taxon>
        <taxon>Parabasalia</taxon>
        <taxon>Tritrichomonadida</taxon>
        <taxon>Tritrichomonadidae</taxon>
        <taxon>Tritrichomonas</taxon>
    </lineage>
</organism>
<evidence type="ECO:0000256" key="7">
    <source>
        <dbReference type="ARBA" id="ARBA00022807"/>
    </source>
</evidence>
<accession>A0ABR2LA71</accession>
<dbReference type="SUPFAM" id="SSF54001">
    <property type="entry name" value="Cysteine proteinases"/>
    <property type="match status" value="1"/>
</dbReference>
<dbReference type="PANTHER" id="PTHR24006">
    <property type="entry name" value="UBIQUITIN CARBOXYL-TERMINAL HYDROLASE"/>
    <property type="match status" value="1"/>
</dbReference>
<sequence>MAQCELFNTTTSNIHISTNIIAHCDTFLPEDFFSISNAISNFKKGQPFREPSGLINVGHNCYMNVVIQCLAFTPGFKNFCLTMPNAMYNANNDGPFFLDSFAHVFSLMNGSKSICPDWLITDSQYINPIYKPPYQQDAHEFLINLLDKFDQECRAALFNNNRDASKNIINQPSTMISNMFYGKISTKVRCKKCNYSNDEVSTFSDISIPIHTYNSVETAINKMLSFTSDEVDGKCEKCDQANCVIASKNIIQYPLILIVTLMRFDNQCRKIDDYLEYQKFITVGENKIKYQLYAMIIHEGRMINHGHFISYVMDSKETWYKVNDVCIFKVPEKKILELNPYVLFYKQCGI</sequence>
<gene>
    <name evidence="9" type="ORF">M9Y10_002572</name>
</gene>
<protein>
    <recommendedName>
        <fullName evidence="3">ubiquitinyl hydrolase 1</fullName>
        <ecNumber evidence="3">3.4.19.12</ecNumber>
    </recommendedName>
</protein>
<proteinExistence type="inferred from homology"/>
<evidence type="ECO:0000313" key="9">
    <source>
        <dbReference type="EMBL" id="KAK8900249.1"/>
    </source>
</evidence>
<dbReference type="Pfam" id="PF00443">
    <property type="entry name" value="UCH"/>
    <property type="match status" value="1"/>
</dbReference>
<dbReference type="Proteomes" id="UP001470230">
    <property type="component" value="Unassembled WGS sequence"/>
</dbReference>
<comment type="similarity">
    <text evidence="2">Belongs to the peptidase C19 family.</text>
</comment>
<keyword evidence="6" id="KW-0378">Hydrolase</keyword>
<keyword evidence="7" id="KW-0788">Thiol protease</keyword>
<dbReference type="InterPro" id="IPR050164">
    <property type="entry name" value="Peptidase_C19"/>
</dbReference>
<keyword evidence="5" id="KW-0833">Ubl conjugation pathway</keyword>
<dbReference type="PANTHER" id="PTHR24006:SF758">
    <property type="entry name" value="UBIQUITIN CARBOXYL-TERMINAL HYDROLASE 36"/>
    <property type="match status" value="1"/>
</dbReference>
<evidence type="ECO:0000256" key="5">
    <source>
        <dbReference type="ARBA" id="ARBA00022786"/>
    </source>
</evidence>
<dbReference type="PROSITE" id="PS00973">
    <property type="entry name" value="USP_2"/>
    <property type="match status" value="1"/>
</dbReference>
<dbReference type="EC" id="3.4.19.12" evidence="3"/>
<dbReference type="InterPro" id="IPR018200">
    <property type="entry name" value="USP_CS"/>
</dbReference>
<dbReference type="PROSITE" id="PS50235">
    <property type="entry name" value="USP_3"/>
    <property type="match status" value="1"/>
</dbReference>
<feature type="domain" description="USP" evidence="8">
    <location>
        <begin position="52"/>
        <end position="348"/>
    </location>
</feature>
<dbReference type="InterPro" id="IPR001394">
    <property type="entry name" value="Peptidase_C19_UCH"/>
</dbReference>
<keyword evidence="10" id="KW-1185">Reference proteome</keyword>
<evidence type="ECO:0000256" key="1">
    <source>
        <dbReference type="ARBA" id="ARBA00000707"/>
    </source>
</evidence>
<comment type="caution">
    <text evidence="9">The sequence shown here is derived from an EMBL/GenBank/DDBJ whole genome shotgun (WGS) entry which is preliminary data.</text>
</comment>
<evidence type="ECO:0000259" key="8">
    <source>
        <dbReference type="PROSITE" id="PS50235"/>
    </source>
</evidence>
<dbReference type="InterPro" id="IPR028889">
    <property type="entry name" value="USP"/>
</dbReference>
<dbReference type="EMBL" id="JAPFFF010000001">
    <property type="protein sequence ID" value="KAK8900249.1"/>
    <property type="molecule type" value="Genomic_DNA"/>
</dbReference>
<name>A0ABR2LA71_9EUKA</name>